<keyword evidence="12 15" id="KW-0456">Lyase</keyword>
<sequence>MNEQLRSRGAGDVDWRNGRIWSLVYSAGAEHDDVVHDAYRRFASENILGPTAFPSIATMEKEVVWMLLDLLGADPAVSGGTMTSGGTESIILAVKAYRDRARAERPEVAVPEMVVPVTAHPAFLKAADLLGVRPVPVPVDESFRADSVAFADAMSDSTILGCASAPCFPYGVVDPVTDLGAITQERGIGLHIDATIGGFALPFVRELGYKVPDFDFTVPGVTSITADMHKYGYGPKGSSSILYRDRSLRRFQFAAYTDWPGGILASPTLLGTRPGGAIAGAWAAIVYEGRAGYREIFSTVMRTTERIQEGVRAVPGLHIVGEPPMSVFAVASEQVDMMAVADRMESRQWRIDRQRDPDSIHLIVNPTHAPVAEDFLRDLRWAVADAPPASSADNRATLYGVTSRIDAGADVRTAVLDQLESRYDT</sequence>
<evidence type="ECO:0000256" key="9">
    <source>
        <dbReference type="ARBA" id="ARBA00022989"/>
    </source>
</evidence>
<evidence type="ECO:0000256" key="13">
    <source>
        <dbReference type="ARBA" id="ARBA00038302"/>
    </source>
</evidence>
<dbReference type="PANTHER" id="PTHR42735">
    <property type="match status" value="1"/>
</dbReference>
<dbReference type="GO" id="GO:0004058">
    <property type="term" value="F:aromatic-L-amino-acid decarboxylase activity"/>
    <property type="evidence" value="ECO:0007669"/>
    <property type="project" value="UniProtKB-ARBA"/>
</dbReference>
<comment type="pathway">
    <text evidence="3">Lipid metabolism; sphingolipid metabolism.</text>
</comment>
<dbReference type="GO" id="GO:0016020">
    <property type="term" value="C:membrane"/>
    <property type="evidence" value="ECO:0007669"/>
    <property type="project" value="GOC"/>
</dbReference>
<dbReference type="RefSeq" id="WP_163815515.1">
    <property type="nucleotide sequence ID" value="NZ_JAAGOB010000001.1"/>
</dbReference>
<dbReference type="AlphaFoldDB" id="A0A6N9YGP7"/>
<dbReference type="InterPro" id="IPR015421">
    <property type="entry name" value="PyrdxlP-dep_Trfase_major"/>
</dbReference>
<evidence type="ECO:0000256" key="2">
    <source>
        <dbReference type="ARBA" id="ARBA00004389"/>
    </source>
</evidence>
<evidence type="ECO:0000256" key="6">
    <source>
        <dbReference type="ARBA" id="ARBA00022824"/>
    </source>
</evidence>
<keyword evidence="7 14" id="KW-0663">Pyridoxal phosphate</keyword>
<evidence type="ECO:0000256" key="11">
    <source>
        <dbReference type="ARBA" id="ARBA00023136"/>
    </source>
</evidence>
<dbReference type="FunFam" id="3.40.640.10:FF:000020">
    <property type="entry name" value="sphingosine-1-phosphate lyase 1"/>
    <property type="match status" value="1"/>
</dbReference>
<evidence type="ECO:0000256" key="12">
    <source>
        <dbReference type="ARBA" id="ARBA00023239"/>
    </source>
</evidence>
<keyword evidence="11" id="KW-0472">Membrane</keyword>
<keyword evidence="5" id="KW-0812">Transmembrane</keyword>
<evidence type="ECO:0000256" key="15">
    <source>
        <dbReference type="RuleBase" id="RU000382"/>
    </source>
</evidence>
<dbReference type="InterPro" id="IPR015424">
    <property type="entry name" value="PyrdxlP-dep_Trfase"/>
</dbReference>
<dbReference type="GO" id="GO:0006665">
    <property type="term" value="P:sphingolipid metabolic process"/>
    <property type="evidence" value="ECO:0007669"/>
    <property type="project" value="UniProtKB-KW"/>
</dbReference>
<dbReference type="Gene3D" id="6.10.140.2150">
    <property type="match status" value="1"/>
</dbReference>
<dbReference type="Proteomes" id="UP000469185">
    <property type="component" value="Unassembled WGS sequence"/>
</dbReference>
<keyword evidence="17" id="KW-1185">Reference proteome</keyword>
<comment type="caution">
    <text evidence="16">The sequence shown here is derived from an EMBL/GenBank/DDBJ whole genome shotgun (WGS) entry which is preliminary data.</text>
</comment>
<evidence type="ECO:0000256" key="1">
    <source>
        <dbReference type="ARBA" id="ARBA00001933"/>
    </source>
</evidence>
<dbReference type="InterPro" id="IPR002129">
    <property type="entry name" value="PyrdxlP-dep_de-COase"/>
</dbReference>
<comment type="pathway">
    <text evidence="4">Sphingolipid metabolism.</text>
</comment>
<evidence type="ECO:0000256" key="7">
    <source>
        <dbReference type="ARBA" id="ARBA00022898"/>
    </source>
</evidence>
<dbReference type="Gene3D" id="3.40.640.10">
    <property type="entry name" value="Type I PLP-dependent aspartate aminotransferase-like (Major domain)"/>
    <property type="match status" value="1"/>
</dbReference>
<dbReference type="InterPro" id="IPR015422">
    <property type="entry name" value="PyrdxlP-dep_Trfase_small"/>
</dbReference>
<keyword evidence="9" id="KW-1133">Transmembrane helix</keyword>
<dbReference type="GO" id="GO:0019752">
    <property type="term" value="P:carboxylic acid metabolic process"/>
    <property type="evidence" value="ECO:0007669"/>
    <property type="project" value="InterPro"/>
</dbReference>
<keyword evidence="16" id="KW-0032">Aminotransferase</keyword>
<evidence type="ECO:0000313" key="16">
    <source>
        <dbReference type="EMBL" id="NED94088.1"/>
    </source>
</evidence>
<dbReference type="Gene3D" id="3.90.1150.10">
    <property type="entry name" value="Aspartate Aminotransferase, domain 1"/>
    <property type="match status" value="1"/>
</dbReference>
<dbReference type="PANTHER" id="PTHR42735:SF6">
    <property type="entry name" value="SPHINGOSINE-1-PHOSPHATE LYASE 1"/>
    <property type="match status" value="1"/>
</dbReference>
<comment type="subcellular location">
    <subcellularLocation>
        <location evidence="2">Endoplasmic reticulum membrane</location>
        <topology evidence="2">Single-pass membrane protein</topology>
    </subcellularLocation>
</comment>
<dbReference type="Pfam" id="PF00282">
    <property type="entry name" value="Pyridoxal_deC"/>
    <property type="match status" value="1"/>
</dbReference>
<reference evidence="16 17" key="1">
    <citation type="submission" date="2020-02" db="EMBL/GenBank/DDBJ databases">
        <authorList>
            <person name="Li X.-J."/>
            <person name="Feng X.-M."/>
        </authorList>
    </citation>
    <scope>NUCLEOTIDE SEQUENCE [LARGE SCALE GENOMIC DNA]</scope>
    <source>
        <strain evidence="16 17">CGMCC 4.7225</strain>
    </source>
</reference>
<dbReference type="InterPro" id="IPR050477">
    <property type="entry name" value="GrpII_AminoAcid_Decarb"/>
</dbReference>
<comment type="cofactor">
    <cofactor evidence="1 14 15">
        <name>pyridoxal 5'-phosphate</name>
        <dbReference type="ChEBI" id="CHEBI:597326"/>
    </cofactor>
</comment>
<feature type="modified residue" description="N6-(pyridoxal phosphate)lysine" evidence="14">
    <location>
        <position position="230"/>
    </location>
</feature>
<evidence type="ECO:0000256" key="14">
    <source>
        <dbReference type="PIRSR" id="PIRSR602129-50"/>
    </source>
</evidence>
<evidence type="ECO:0000256" key="8">
    <source>
        <dbReference type="ARBA" id="ARBA00022919"/>
    </source>
</evidence>
<comment type="similarity">
    <text evidence="13">Belongs to the group II decarboxylase family. Sphingosine-1-phosphate lyase subfamily.</text>
</comment>
<evidence type="ECO:0000256" key="10">
    <source>
        <dbReference type="ARBA" id="ARBA00023098"/>
    </source>
</evidence>
<keyword evidence="10" id="KW-0443">Lipid metabolism</keyword>
<evidence type="ECO:0000313" key="17">
    <source>
        <dbReference type="Proteomes" id="UP000469185"/>
    </source>
</evidence>
<evidence type="ECO:0000256" key="5">
    <source>
        <dbReference type="ARBA" id="ARBA00022692"/>
    </source>
</evidence>
<proteinExistence type="inferred from homology"/>
<dbReference type="SUPFAM" id="SSF53383">
    <property type="entry name" value="PLP-dependent transferases"/>
    <property type="match status" value="1"/>
</dbReference>
<organism evidence="16 17">
    <name type="scientific">Phytoactinopolyspora alkaliphila</name>
    <dbReference type="NCBI Taxonomy" id="1783498"/>
    <lineage>
        <taxon>Bacteria</taxon>
        <taxon>Bacillati</taxon>
        <taxon>Actinomycetota</taxon>
        <taxon>Actinomycetes</taxon>
        <taxon>Jiangellales</taxon>
        <taxon>Jiangellaceae</taxon>
        <taxon>Phytoactinopolyspora</taxon>
    </lineage>
</organism>
<dbReference type="GO" id="GO:0008483">
    <property type="term" value="F:transaminase activity"/>
    <property type="evidence" value="ECO:0007669"/>
    <property type="project" value="UniProtKB-KW"/>
</dbReference>
<keyword evidence="8" id="KW-0746">Sphingolipid metabolism</keyword>
<evidence type="ECO:0000256" key="4">
    <source>
        <dbReference type="ARBA" id="ARBA00004991"/>
    </source>
</evidence>
<name>A0A6N9YGP7_9ACTN</name>
<evidence type="ECO:0000256" key="3">
    <source>
        <dbReference type="ARBA" id="ARBA00004760"/>
    </source>
</evidence>
<keyword evidence="6" id="KW-0256">Endoplasmic reticulum</keyword>
<accession>A0A6N9YGP7</accession>
<dbReference type="EMBL" id="JAAGOB010000001">
    <property type="protein sequence ID" value="NED94088.1"/>
    <property type="molecule type" value="Genomic_DNA"/>
</dbReference>
<gene>
    <name evidence="16" type="ORF">G1H11_02060</name>
</gene>
<dbReference type="GO" id="GO:0030170">
    <property type="term" value="F:pyridoxal phosphate binding"/>
    <property type="evidence" value="ECO:0007669"/>
    <property type="project" value="InterPro"/>
</dbReference>
<keyword evidence="16" id="KW-0808">Transferase</keyword>
<protein>
    <submittedName>
        <fullName evidence="16">Aspartate aminotransferase family protein</fullName>
    </submittedName>
</protein>